<accession>A0AAW1PQA6</accession>
<keyword evidence="8" id="KW-1185">Reference proteome</keyword>
<dbReference type="InterPro" id="IPR000537">
    <property type="entry name" value="UbiA_prenyltransferase"/>
</dbReference>
<feature type="transmembrane region" description="Helical" evidence="6">
    <location>
        <begin position="336"/>
        <end position="358"/>
    </location>
</feature>
<dbReference type="Pfam" id="PF01040">
    <property type="entry name" value="UbiA"/>
    <property type="match status" value="1"/>
</dbReference>
<gene>
    <name evidence="7" type="ORF">WJX73_005068</name>
</gene>
<organism evidence="7 8">
    <name type="scientific">Symbiochloris irregularis</name>
    <dbReference type="NCBI Taxonomy" id="706552"/>
    <lineage>
        <taxon>Eukaryota</taxon>
        <taxon>Viridiplantae</taxon>
        <taxon>Chlorophyta</taxon>
        <taxon>core chlorophytes</taxon>
        <taxon>Trebouxiophyceae</taxon>
        <taxon>Trebouxiales</taxon>
        <taxon>Trebouxiaceae</taxon>
        <taxon>Symbiochloris</taxon>
    </lineage>
</organism>
<keyword evidence="3 6" id="KW-1133">Transmembrane helix</keyword>
<reference evidence="7 8" key="1">
    <citation type="journal article" date="2024" name="Nat. Commun.">
        <title>Phylogenomics reveals the evolutionary origins of lichenization in chlorophyte algae.</title>
        <authorList>
            <person name="Puginier C."/>
            <person name="Libourel C."/>
            <person name="Otte J."/>
            <person name="Skaloud P."/>
            <person name="Haon M."/>
            <person name="Grisel S."/>
            <person name="Petersen M."/>
            <person name="Berrin J.G."/>
            <person name="Delaux P.M."/>
            <person name="Dal Grande F."/>
            <person name="Keller J."/>
        </authorList>
    </citation>
    <scope>NUCLEOTIDE SEQUENCE [LARGE SCALE GENOMIC DNA]</scope>
    <source>
        <strain evidence="7 8">SAG 2036</strain>
    </source>
</reference>
<evidence type="ECO:0000256" key="6">
    <source>
        <dbReference type="SAM" id="Phobius"/>
    </source>
</evidence>
<dbReference type="Gene3D" id="1.10.357.140">
    <property type="entry name" value="UbiA prenyltransferase"/>
    <property type="match status" value="1"/>
</dbReference>
<comment type="caution">
    <text evidence="7">The sequence shown here is derived from an EMBL/GenBank/DDBJ whole genome shotgun (WGS) entry which is preliminary data.</text>
</comment>
<keyword evidence="2 6" id="KW-0812">Transmembrane</keyword>
<evidence type="ECO:0000313" key="8">
    <source>
        <dbReference type="Proteomes" id="UP001465755"/>
    </source>
</evidence>
<feature type="region of interest" description="Disordered" evidence="5">
    <location>
        <begin position="12"/>
        <end position="32"/>
    </location>
</feature>
<dbReference type="EMBL" id="JALJOQ010000015">
    <property type="protein sequence ID" value="KAK9810620.1"/>
    <property type="molecule type" value="Genomic_DNA"/>
</dbReference>
<evidence type="ECO:0000256" key="1">
    <source>
        <dbReference type="ARBA" id="ARBA00004141"/>
    </source>
</evidence>
<protein>
    <submittedName>
        <fullName evidence="7">Uncharacterized protein</fullName>
    </submittedName>
</protein>
<evidence type="ECO:0000256" key="2">
    <source>
        <dbReference type="ARBA" id="ARBA00022692"/>
    </source>
</evidence>
<feature type="transmembrane region" description="Helical" evidence="6">
    <location>
        <begin position="206"/>
        <end position="226"/>
    </location>
</feature>
<dbReference type="GO" id="GO:0016020">
    <property type="term" value="C:membrane"/>
    <property type="evidence" value="ECO:0007669"/>
    <property type="project" value="UniProtKB-SubCell"/>
</dbReference>
<name>A0AAW1PQA6_9CHLO</name>
<dbReference type="GO" id="GO:0016765">
    <property type="term" value="F:transferase activity, transferring alkyl or aryl (other than methyl) groups"/>
    <property type="evidence" value="ECO:0007669"/>
    <property type="project" value="InterPro"/>
</dbReference>
<feature type="transmembrane region" description="Helical" evidence="6">
    <location>
        <begin position="165"/>
        <end position="185"/>
    </location>
</feature>
<dbReference type="AlphaFoldDB" id="A0AAW1PQA6"/>
<keyword evidence="4 6" id="KW-0472">Membrane</keyword>
<proteinExistence type="predicted"/>
<comment type="subcellular location">
    <subcellularLocation>
        <location evidence="1">Membrane</location>
        <topology evidence="1">Multi-pass membrane protein</topology>
    </subcellularLocation>
</comment>
<evidence type="ECO:0000313" key="7">
    <source>
        <dbReference type="EMBL" id="KAK9810620.1"/>
    </source>
</evidence>
<feature type="transmembrane region" description="Helical" evidence="6">
    <location>
        <begin position="127"/>
        <end position="145"/>
    </location>
</feature>
<dbReference type="InterPro" id="IPR050475">
    <property type="entry name" value="Prenyltransferase_related"/>
</dbReference>
<dbReference type="PANTHER" id="PTHR42723">
    <property type="entry name" value="CHLOROPHYLL SYNTHASE"/>
    <property type="match status" value="1"/>
</dbReference>
<evidence type="ECO:0000256" key="3">
    <source>
        <dbReference type="ARBA" id="ARBA00022989"/>
    </source>
</evidence>
<feature type="transmembrane region" description="Helical" evidence="6">
    <location>
        <begin position="370"/>
        <end position="394"/>
    </location>
</feature>
<evidence type="ECO:0000256" key="5">
    <source>
        <dbReference type="SAM" id="MobiDB-lite"/>
    </source>
</evidence>
<dbReference type="PANTHER" id="PTHR42723:SF1">
    <property type="entry name" value="CHLOROPHYLL SYNTHASE, CHLOROPLASTIC"/>
    <property type="match status" value="1"/>
</dbReference>
<evidence type="ECO:0000256" key="4">
    <source>
        <dbReference type="ARBA" id="ARBA00023136"/>
    </source>
</evidence>
<dbReference type="Proteomes" id="UP001465755">
    <property type="component" value="Unassembled WGS sequence"/>
</dbReference>
<dbReference type="InterPro" id="IPR044878">
    <property type="entry name" value="UbiA_sf"/>
</dbReference>
<sequence>MVSPFGRPLQVKRRERVLTGSEQGRAPGRLLPRHTGTASLRLHRQSFVIIQQACRARSSALSEDALWPSSAHHSPGLTPATASRLPAPPSVTRSDLFTNVLVAVIWPEGLFQALHGRAQELATYAKMARLINLVPSCLLVFIGAWASQGHSCAALAAVLTSPSVWATAFISSSIAAASCILNDYWDFMSGVDFVNAPNKPLPSGEVPPHTVVLFGCMLYIAVLLAACIMEPISLRIIVAASAAATLLYTPLLKRICCLKNAVVAATIAASPLAGGLASGRAWEGMTHVCPVSAFLFLAFMYRELLMDVADVEGDAAQGVWTLPVVLGRGRAFSAGLGLLTTAICLAVASPFLGLGLTFLDSFGIAWLPGLARAIAAGVIACGLMPAVMDAAAVLRSGYSQQRVSRAIDGMLKPLGLTMILMVVMS</sequence>